<organism evidence="3 4">
    <name type="scientific">Streptomyces zagrosensis</name>
    <dbReference type="NCBI Taxonomy" id="1042984"/>
    <lineage>
        <taxon>Bacteria</taxon>
        <taxon>Bacillati</taxon>
        <taxon>Actinomycetota</taxon>
        <taxon>Actinomycetes</taxon>
        <taxon>Kitasatosporales</taxon>
        <taxon>Streptomycetaceae</taxon>
        <taxon>Streptomyces</taxon>
    </lineage>
</organism>
<proteinExistence type="predicted"/>
<dbReference type="Gene3D" id="3.40.710.10">
    <property type="entry name" value="DD-peptidase/beta-lactamase superfamily"/>
    <property type="match status" value="1"/>
</dbReference>
<dbReference type="Pfam" id="PF13354">
    <property type="entry name" value="Beta-lactamase2"/>
    <property type="match status" value="1"/>
</dbReference>
<dbReference type="InterPro" id="IPR012338">
    <property type="entry name" value="Beta-lactam/transpept-like"/>
</dbReference>
<evidence type="ECO:0000256" key="1">
    <source>
        <dbReference type="SAM" id="MobiDB-lite"/>
    </source>
</evidence>
<keyword evidence="4" id="KW-1185">Reference proteome</keyword>
<comment type="caution">
    <text evidence="3">The sequence shown here is derived from an EMBL/GenBank/DDBJ whole genome shotgun (WGS) entry which is preliminary data.</text>
</comment>
<evidence type="ECO:0000259" key="2">
    <source>
        <dbReference type="Pfam" id="PF13354"/>
    </source>
</evidence>
<dbReference type="GO" id="GO:0030655">
    <property type="term" value="P:beta-lactam antibiotic catabolic process"/>
    <property type="evidence" value="ECO:0007669"/>
    <property type="project" value="InterPro"/>
</dbReference>
<dbReference type="InterPro" id="IPR045155">
    <property type="entry name" value="Beta-lactam_cat"/>
</dbReference>
<dbReference type="SUPFAM" id="SSF56601">
    <property type="entry name" value="beta-lactamase/transpeptidase-like"/>
    <property type="match status" value="1"/>
</dbReference>
<reference evidence="3 4" key="1">
    <citation type="submission" date="2020-08" db="EMBL/GenBank/DDBJ databases">
        <title>Genomic Encyclopedia of Type Strains, Phase III (KMG-III): the genomes of soil and plant-associated and newly described type strains.</title>
        <authorList>
            <person name="Whitman W."/>
        </authorList>
    </citation>
    <scope>NUCLEOTIDE SEQUENCE [LARGE SCALE GENOMIC DNA]</scope>
    <source>
        <strain evidence="3 4">CECT 8305</strain>
    </source>
</reference>
<dbReference type="GO" id="GO:0008800">
    <property type="term" value="F:beta-lactamase activity"/>
    <property type="evidence" value="ECO:0007669"/>
    <property type="project" value="UniProtKB-EC"/>
</dbReference>
<dbReference type="InterPro" id="IPR000871">
    <property type="entry name" value="Beta-lactam_class-A"/>
</dbReference>
<dbReference type="PANTHER" id="PTHR35333">
    <property type="entry name" value="BETA-LACTAMASE"/>
    <property type="match status" value="1"/>
</dbReference>
<dbReference type="Proteomes" id="UP000588098">
    <property type="component" value="Unassembled WGS sequence"/>
</dbReference>
<dbReference type="GO" id="GO:0046677">
    <property type="term" value="P:response to antibiotic"/>
    <property type="evidence" value="ECO:0007669"/>
    <property type="project" value="InterPro"/>
</dbReference>
<accession>A0A7W9QDU4</accession>
<feature type="domain" description="Beta-lactamase class A catalytic" evidence="2">
    <location>
        <begin position="74"/>
        <end position="312"/>
    </location>
</feature>
<feature type="region of interest" description="Disordered" evidence="1">
    <location>
        <begin position="1"/>
        <end position="54"/>
    </location>
</feature>
<gene>
    <name evidence="3" type="ORF">FHS42_005374</name>
</gene>
<evidence type="ECO:0000313" key="3">
    <source>
        <dbReference type="EMBL" id="MBB5938286.1"/>
    </source>
</evidence>
<dbReference type="PANTHER" id="PTHR35333:SF3">
    <property type="entry name" value="BETA-LACTAMASE-TYPE TRANSPEPTIDASE FOLD CONTAINING PROTEIN"/>
    <property type="match status" value="1"/>
</dbReference>
<protein>
    <submittedName>
        <fullName evidence="3">Beta-lactamase class A</fullName>
        <ecNumber evidence="3">3.5.2.6</ecNumber>
    </submittedName>
</protein>
<dbReference type="AlphaFoldDB" id="A0A7W9QDU4"/>
<name>A0A7W9QDU4_9ACTN</name>
<sequence length="344" mass="35776">MTDHDPGRTGSGADRPATSERDATFGKRPAPGTGPTPGRPPASGRGAAPSRGAARAAARIKDAFADAGASGLLHARDIDTGAEIGLGADTLMSTASVHKLCLVSTLFREAAQGRIDLTRQIEVPPGQRTKGPTGLAVLLDPVRLSLRDLAAQSIAVSDNTAADVLWDELGLDTVNRTMADLGLGRTRAVHAMRDLYASMTADAGAAGAAALVEPATLARLRVLDPAHTNHSTARELTHLLAAIWRDEVCAGEHGRLLRRVLGLQAWSHRLASGFPFDDVRVSGKTGTLPTLRHEAGVIEYPDGGRYAVAVFTRSAGTAITLPGVDAVIGTAARIAVDALRANAR</sequence>
<dbReference type="EC" id="3.5.2.6" evidence="3"/>
<feature type="compositionally biased region" description="Low complexity" evidence="1">
    <location>
        <begin position="41"/>
        <end position="54"/>
    </location>
</feature>
<evidence type="ECO:0000313" key="4">
    <source>
        <dbReference type="Proteomes" id="UP000588098"/>
    </source>
</evidence>
<keyword evidence="3" id="KW-0378">Hydrolase</keyword>
<dbReference type="EMBL" id="JACHJL010000015">
    <property type="protein sequence ID" value="MBB5938286.1"/>
    <property type="molecule type" value="Genomic_DNA"/>
</dbReference>